<dbReference type="SUPFAM" id="SSF51735">
    <property type="entry name" value="NAD(P)-binding Rossmann-fold domains"/>
    <property type="match status" value="1"/>
</dbReference>
<dbReference type="AlphaFoldDB" id="A0AAE2BME1"/>
<keyword evidence="3" id="KW-1185">Reference proteome</keyword>
<accession>A0AAE2BME1</accession>
<sequence>MSPSNYFAGYSLTTLMQPGLPSPRDKVTILGDGNAKGVFNDERDIATYTIRAVDDPRTLNKTLYIRLQNTYSFHEIVAIVGDVKYANSAGIIHPSE</sequence>
<gene>
    <name evidence="2" type="ORF">Sango_2132800</name>
</gene>
<dbReference type="InterPro" id="IPR008030">
    <property type="entry name" value="NmrA-like"/>
</dbReference>
<dbReference type="Pfam" id="PF05368">
    <property type="entry name" value="NmrA"/>
    <property type="match status" value="1"/>
</dbReference>
<evidence type="ECO:0000313" key="3">
    <source>
        <dbReference type="Proteomes" id="UP001289374"/>
    </source>
</evidence>
<dbReference type="PANTHER" id="PTHR43349:SF93">
    <property type="entry name" value="ISOFLAVONE REDUCTASE HOMOLOG P3-RELATED"/>
    <property type="match status" value="1"/>
</dbReference>
<dbReference type="EMBL" id="JACGWL010000012">
    <property type="protein sequence ID" value="KAK4390695.1"/>
    <property type="molecule type" value="Genomic_DNA"/>
</dbReference>
<dbReference type="InterPro" id="IPR050608">
    <property type="entry name" value="NmrA-type/Isoflavone_red_sf"/>
</dbReference>
<dbReference type="Proteomes" id="UP001289374">
    <property type="component" value="Unassembled WGS sequence"/>
</dbReference>
<reference evidence="2" key="2">
    <citation type="journal article" date="2024" name="Plant">
        <title>Genomic evolution and insights into agronomic trait innovations of Sesamum species.</title>
        <authorList>
            <person name="Miao H."/>
            <person name="Wang L."/>
            <person name="Qu L."/>
            <person name="Liu H."/>
            <person name="Sun Y."/>
            <person name="Le M."/>
            <person name="Wang Q."/>
            <person name="Wei S."/>
            <person name="Zheng Y."/>
            <person name="Lin W."/>
            <person name="Duan Y."/>
            <person name="Cao H."/>
            <person name="Xiong S."/>
            <person name="Wang X."/>
            <person name="Wei L."/>
            <person name="Li C."/>
            <person name="Ma Q."/>
            <person name="Ju M."/>
            <person name="Zhao R."/>
            <person name="Li G."/>
            <person name="Mu C."/>
            <person name="Tian Q."/>
            <person name="Mei H."/>
            <person name="Zhang T."/>
            <person name="Gao T."/>
            <person name="Zhang H."/>
        </authorList>
    </citation>
    <scope>NUCLEOTIDE SEQUENCE</scope>
    <source>
        <strain evidence="2">K16</strain>
    </source>
</reference>
<protein>
    <submittedName>
        <fullName evidence="2">Phenylcoumaran benzylic ether reductase Betv6</fullName>
    </submittedName>
</protein>
<name>A0AAE2BME1_9LAMI</name>
<proteinExistence type="predicted"/>
<comment type="caution">
    <text evidence="2">The sequence shown here is derived from an EMBL/GenBank/DDBJ whole genome shotgun (WGS) entry which is preliminary data.</text>
</comment>
<dbReference type="Gene3D" id="3.90.25.10">
    <property type="entry name" value="UDP-galactose 4-epimerase, domain 1"/>
    <property type="match status" value="2"/>
</dbReference>
<feature type="domain" description="NmrA-like" evidence="1">
    <location>
        <begin position="7"/>
        <end position="80"/>
    </location>
</feature>
<evidence type="ECO:0000259" key="1">
    <source>
        <dbReference type="Pfam" id="PF05368"/>
    </source>
</evidence>
<dbReference type="InterPro" id="IPR036291">
    <property type="entry name" value="NAD(P)-bd_dom_sf"/>
</dbReference>
<reference evidence="2" key="1">
    <citation type="submission" date="2020-06" db="EMBL/GenBank/DDBJ databases">
        <authorList>
            <person name="Li T."/>
            <person name="Hu X."/>
            <person name="Zhang T."/>
            <person name="Song X."/>
            <person name="Zhang H."/>
            <person name="Dai N."/>
            <person name="Sheng W."/>
            <person name="Hou X."/>
            <person name="Wei L."/>
        </authorList>
    </citation>
    <scope>NUCLEOTIDE SEQUENCE</scope>
    <source>
        <strain evidence="2">K16</strain>
        <tissue evidence="2">Leaf</tissue>
    </source>
</reference>
<evidence type="ECO:0000313" key="2">
    <source>
        <dbReference type="EMBL" id="KAK4390695.1"/>
    </source>
</evidence>
<dbReference type="PANTHER" id="PTHR43349">
    <property type="entry name" value="PINORESINOL REDUCTASE-RELATED"/>
    <property type="match status" value="1"/>
</dbReference>
<organism evidence="2 3">
    <name type="scientific">Sesamum angolense</name>
    <dbReference type="NCBI Taxonomy" id="2727404"/>
    <lineage>
        <taxon>Eukaryota</taxon>
        <taxon>Viridiplantae</taxon>
        <taxon>Streptophyta</taxon>
        <taxon>Embryophyta</taxon>
        <taxon>Tracheophyta</taxon>
        <taxon>Spermatophyta</taxon>
        <taxon>Magnoliopsida</taxon>
        <taxon>eudicotyledons</taxon>
        <taxon>Gunneridae</taxon>
        <taxon>Pentapetalae</taxon>
        <taxon>asterids</taxon>
        <taxon>lamiids</taxon>
        <taxon>Lamiales</taxon>
        <taxon>Pedaliaceae</taxon>
        <taxon>Sesamum</taxon>
    </lineage>
</organism>